<reference evidence="3" key="2">
    <citation type="submission" date="2015-01" db="EMBL/GenBank/DDBJ databases">
        <title>Evolutionary Origins and Diversification of the Mycorrhizal Mutualists.</title>
        <authorList>
            <consortium name="DOE Joint Genome Institute"/>
            <consortium name="Mycorrhizal Genomics Consortium"/>
            <person name="Kohler A."/>
            <person name="Kuo A."/>
            <person name="Nagy L.G."/>
            <person name="Floudas D."/>
            <person name="Copeland A."/>
            <person name="Barry K.W."/>
            <person name="Cichocki N."/>
            <person name="Veneault-Fourrey C."/>
            <person name="LaButti K."/>
            <person name="Lindquist E.A."/>
            <person name="Lipzen A."/>
            <person name="Lundell T."/>
            <person name="Morin E."/>
            <person name="Murat C."/>
            <person name="Riley R."/>
            <person name="Ohm R."/>
            <person name="Sun H."/>
            <person name="Tunlid A."/>
            <person name="Henrissat B."/>
            <person name="Grigoriev I.V."/>
            <person name="Hibbett D.S."/>
            <person name="Martin F."/>
        </authorList>
    </citation>
    <scope>NUCLEOTIDE SEQUENCE [LARGE SCALE GENOMIC DNA]</scope>
    <source>
        <strain evidence="3">Ve08.2h10</strain>
    </source>
</reference>
<reference evidence="2 3" key="1">
    <citation type="submission" date="2014-04" db="EMBL/GenBank/DDBJ databases">
        <authorList>
            <consortium name="DOE Joint Genome Institute"/>
            <person name="Kuo A."/>
            <person name="Kohler A."/>
            <person name="Jargeat P."/>
            <person name="Nagy L.G."/>
            <person name="Floudas D."/>
            <person name="Copeland A."/>
            <person name="Barry K.W."/>
            <person name="Cichocki N."/>
            <person name="Veneault-Fourrey C."/>
            <person name="LaButti K."/>
            <person name="Lindquist E.A."/>
            <person name="Lipzen A."/>
            <person name="Lundell T."/>
            <person name="Morin E."/>
            <person name="Murat C."/>
            <person name="Sun H."/>
            <person name="Tunlid A."/>
            <person name="Henrissat B."/>
            <person name="Grigoriev I.V."/>
            <person name="Hibbett D.S."/>
            <person name="Martin F."/>
            <person name="Nordberg H.P."/>
            <person name="Cantor M.N."/>
            <person name="Hua S.X."/>
        </authorList>
    </citation>
    <scope>NUCLEOTIDE SEQUENCE [LARGE SCALE GENOMIC DNA]</scope>
    <source>
        <strain evidence="2 3">Ve08.2h10</strain>
    </source>
</reference>
<dbReference type="HOGENOM" id="CLU_3014870_0_0_1"/>
<evidence type="ECO:0000256" key="1">
    <source>
        <dbReference type="SAM" id="SignalP"/>
    </source>
</evidence>
<keyword evidence="3" id="KW-1185">Reference proteome</keyword>
<feature type="chain" id="PRO_5002209124" evidence="1">
    <location>
        <begin position="18"/>
        <end position="56"/>
    </location>
</feature>
<dbReference type="InParanoid" id="A0A0D0DJD1"/>
<evidence type="ECO:0000313" key="2">
    <source>
        <dbReference type="EMBL" id="KIK81739.1"/>
    </source>
</evidence>
<sequence length="56" mass="6467">MALFSLLLYTLQPGCSSSVLAKSMCQSSRPNNRTKLIEWFNRMLQRCEFYVSCLCP</sequence>
<accession>A0A0D0DJD1</accession>
<organism evidence="2 3">
    <name type="scientific">Paxillus rubicundulus Ve08.2h10</name>
    <dbReference type="NCBI Taxonomy" id="930991"/>
    <lineage>
        <taxon>Eukaryota</taxon>
        <taxon>Fungi</taxon>
        <taxon>Dikarya</taxon>
        <taxon>Basidiomycota</taxon>
        <taxon>Agaricomycotina</taxon>
        <taxon>Agaricomycetes</taxon>
        <taxon>Agaricomycetidae</taxon>
        <taxon>Boletales</taxon>
        <taxon>Paxilineae</taxon>
        <taxon>Paxillaceae</taxon>
        <taxon>Paxillus</taxon>
    </lineage>
</organism>
<protein>
    <submittedName>
        <fullName evidence="2">Uncharacterized protein</fullName>
    </submittedName>
</protein>
<name>A0A0D0DJD1_9AGAM</name>
<dbReference type="EMBL" id="KN825738">
    <property type="protein sequence ID" value="KIK81739.1"/>
    <property type="molecule type" value="Genomic_DNA"/>
</dbReference>
<keyword evidence="1" id="KW-0732">Signal</keyword>
<proteinExistence type="predicted"/>
<feature type="signal peptide" evidence="1">
    <location>
        <begin position="1"/>
        <end position="17"/>
    </location>
</feature>
<dbReference type="Proteomes" id="UP000054538">
    <property type="component" value="Unassembled WGS sequence"/>
</dbReference>
<dbReference type="AlphaFoldDB" id="A0A0D0DJD1"/>
<gene>
    <name evidence="2" type="ORF">PAXRUDRAFT_745166</name>
</gene>
<evidence type="ECO:0000313" key="3">
    <source>
        <dbReference type="Proteomes" id="UP000054538"/>
    </source>
</evidence>